<keyword evidence="6 7" id="KW-0472">Membrane</keyword>
<feature type="transmembrane region" description="Helical" evidence="7">
    <location>
        <begin position="89"/>
        <end position="107"/>
    </location>
</feature>
<dbReference type="GO" id="GO:0022857">
    <property type="term" value="F:transmembrane transporter activity"/>
    <property type="evidence" value="ECO:0007669"/>
    <property type="project" value="InterPro"/>
</dbReference>
<dbReference type="InterPro" id="IPR005828">
    <property type="entry name" value="MFS_sugar_transport-like"/>
</dbReference>
<sequence>MNNSEHGQARTNLHRATISSLFGSIIEWYDFFLYGVVAGLVFDKLYFPGENEFISTMLAYGTFALGFVARPLGGIIFGHFGDTVGRKKMLMLTLLLMGGATVAIGFIPTYAQIGIWAPILLLFFRIVQGIGLGGEWGGAVLMTYESAPQARRGFFSSIPQTGMSLGLVLASGVVGLLSWQLSNEAFLSWGWRVAFLLSGLMALVGGYIRNHVSETPEFEAMKQKATAAKSTEKPVLPLVDTLRRYPRMILACMGARMIDGVFFNVFGVYSLNYLTRELDLPRTHALLGVMMSAVLMTCFIPFWGAVADRVGKARVYGLGALFASLSAFPAFYVMQTFSDNIYLVWLAIIIPFGIFHAAVFGTMSSFFSSCFDAKVRYTAISFVYQLAGVVAGGLTPIIATVLTDINGGDPWLLCLYVLAAGLLSVACTRWIARHVPDQVTYARREPAGAAQTSIS</sequence>
<dbReference type="Gene3D" id="1.20.1250.20">
    <property type="entry name" value="MFS general substrate transporter like domains"/>
    <property type="match status" value="2"/>
</dbReference>
<proteinExistence type="predicted"/>
<comment type="caution">
    <text evidence="9">The sequence shown here is derived from an EMBL/GenBank/DDBJ whole genome shotgun (WGS) entry which is preliminary data.</text>
</comment>
<feature type="domain" description="Major facilitator superfamily (MFS) profile" evidence="8">
    <location>
        <begin position="16"/>
        <end position="436"/>
    </location>
</feature>
<feature type="transmembrane region" description="Helical" evidence="7">
    <location>
        <begin position="410"/>
        <end position="432"/>
    </location>
</feature>
<evidence type="ECO:0000256" key="2">
    <source>
        <dbReference type="ARBA" id="ARBA00022448"/>
    </source>
</evidence>
<feature type="transmembrane region" description="Helical" evidence="7">
    <location>
        <begin position="379"/>
        <end position="398"/>
    </location>
</feature>
<keyword evidence="5 7" id="KW-1133">Transmembrane helix</keyword>
<feature type="transmembrane region" description="Helical" evidence="7">
    <location>
        <begin position="315"/>
        <end position="335"/>
    </location>
</feature>
<dbReference type="AlphaFoldDB" id="A0A4Q7VCK9"/>
<evidence type="ECO:0000256" key="5">
    <source>
        <dbReference type="ARBA" id="ARBA00022989"/>
    </source>
</evidence>
<reference evidence="9 10" key="1">
    <citation type="submission" date="2019-02" db="EMBL/GenBank/DDBJ databases">
        <title>Genomic Encyclopedia of Type Strains, Phase IV (KMG-IV): sequencing the most valuable type-strain genomes for metagenomic binning, comparative biology and taxonomic classification.</title>
        <authorList>
            <person name="Goeker M."/>
        </authorList>
    </citation>
    <scope>NUCLEOTIDE SEQUENCE [LARGE SCALE GENOMIC DNA]</scope>
    <source>
        <strain evidence="9 10">DSM 23814</strain>
    </source>
</reference>
<evidence type="ECO:0000259" key="8">
    <source>
        <dbReference type="PROSITE" id="PS50850"/>
    </source>
</evidence>
<dbReference type="GO" id="GO:0005886">
    <property type="term" value="C:plasma membrane"/>
    <property type="evidence" value="ECO:0007669"/>
    <property type="project" value="UniProtKB-SubCell"/>
</dbReference>
<evidence type="ECO:0000256" key="3">
    <source>
        <dbReference type="ARBA" id="ARBA00022475"/>
    </source>
</evidence>
<feature type="transmembrane region" description="Helical" evidence="7">
    <location>
        <begin position="189"/>
        <end position="208"/>
    </location>
</feature>
<keyword evidence="10" id="KW-1185">Reference proteome</keyword>
<gene>
    <name evidence="9" type="ORF">EV681_3336</name>
</gene>
<organism evidence="9 10">
    <name type="scientific">Advenella incenata</name>
    <dbReference type="NCBI Taxonomy" id="267800"/>
    <lineage>
        <taxon>Bacteria</taxon>
        <taxon>Pseudomonadati</taxon>
        <taxon>Pseudomonadota</taxon>
        <taxon>Betaproteobacteria</taxon>
        <taxon>Burkholderiales</taxon>
        <taxon>Alcaligenaceae</taxon>
    </lineage>
</organism>
<dbReference type="Pfam" id="PF00083">
    <property type="entry name" value="Sugar_tr"/>
    <property type="match status" value="1"/>
</dbReference>
<dbReference type="Pfam" id="PF07690">
    <property type="entry name" value="MFS_1"/>
    <property type="match status" value="1"/>
</dbReference>
<name>A0A4Q7VCK9_9BURK</name>
<dbReference type="EMBL" id="SHKO01000003">
    <property type="protein sequence ID" value="RZT92582.1"/>
    <property type="molecule type" value="Genomic_DNA"/>
</dbReference>
<dbReference type="Proteomes" id="UP000293398">
    <property type="component" value="Unassembled WGS sequence"/>
</dbReference>
<evidence type="ECO:0000256" key="4">
    <source>
        <dbReference type="ARBA" id="ARBA00022692"/>
    </source>
</evidence>
<keyword evidence="4 7" id="KW-0812">Transmembrane</keyword>
<dbReference type="FunFam" id="1.20.1250.20:FF:000001">
    <property type="entry name" value="Dicarboxylate MFS transporter"/>
    <property type="match status" value="1"/>
</dbReference>
<dbReference type="SUPFAM" id="SSF103473">
    <property type="entry name" value="MFS general substrate transporter"/>
    <property type="match status" value="1"/>
</dbReference>
<dbReference type="PANTHER" id="PTHR43045:SF1">
    <property type="entry name" value="SHIKIMATE TRANSPORTER"/>
    <property type="match status" value="1"/>
</dbReference>
<dbReference type="RefSeq" id="WP_128395079.1">
    <property type="nucleotide sequence ID" value="NZ_SHKO01000003.1"/>
</dbReference>
<comment type="subcellular location">
    <subcellularLocation>
        <location evidence="1">Cell membrane</location>
        <topology evidence="1">Multi-pass membrane protein</topology>
    </subcellularLocation>
</comment>
<dbReference type="PROSITE" id="PS50850">
    <property type="entry name" value="MFS"/>
    <property type="match status" value="1"/>
</dbReference>
<protein>
    <submittedName>
        <fullName evidence="9">MHS family metabolite:H+ symporter-like MFS transporter</fullName>
    </submittedName>
</protein>
<dbReference type="InterPro" id="IPR036259">
    <property type="entry name" value="MFS_trans_sf"/>
</dbReference>
<feature type="transmembrane region" description="Helical" evidence="7">
    <location>
        <begin position="283"/>
        <end position="303"/>
    </location>
</feature>
<dbReference type="InterPro" id="IPR011701">
    <property type="entry name" value="MFS"/>
</dbReference>
<keyword evidence="2" id="KW-0813">Transport</keyword>
<feature type="transmembrane region" description="Helical" evidence="7">
    <location>
        <begin position="54"/>
        <end position="77"/>
    </location>
</feature>
<dbReference type="CDD" id="cd17369">
    <property type="entry name" value="MFS_ShiA_like"/>
    <property type="match status" value="1"/>
</dbReference>
<feature type="transmembrane region" description="Helical" evidence="7">
    <location>
        <begin position="21"/>
        <end position="42"/>
    </location>
</feature>
<dbReference type="PANTHER" id="PTHR43045">
    <property type="entry name" value="SHIKIMATE TRANSPORTER"/>
    <property type="match status" value="1"/>
</dbReference>
<dbReference type="OrthoDB" id="6766492at2"/>
<feature type="transmembrane region" description="Helical" evidence="7">
    <location>
        <begin position="113"/>
        <end position="133"/>
    </location>
</feature>
<evidence type="ECO:0000256" key="7">
    <source>
        <dbReference type="SAM" id="Phobius"/>
    </source>
</evidence>
<evidence type="ECO:0000256" key="6">
    <source>
        <dbReference type="ARBA" id="ARBA00023136"/>
    </source>
</evidence>
<dbReference type="InterPro" id="IPR020846">
    <property type="entry name" value="MFS_dom"/>
</dbReference>
<feature type="transmembrane region" description="Helical" evidence="7">
    <location>
        <begin position="248"/>
        <end position="271"/>
    </location>
</feature>
<evidence type="ECO:0000256" key="1">
    <source>
        <dbReference type="ARBA" id="ARBA00004651"/>
    </source>
</evidence>
<evidence type="ECO:0000313" key="9">
    <source>
        <dbReference type="EMBL" id="RZT92582.1"/>
    </source>
</evidence>
<keyword evidence="3" id="KW-1003">Cell membrane</keyword>
<evidence type="ECO:0000313" key="10">
    <source>
        <dbReference type="Proteomes" id="UP000293398"/>
    </source>
</evidence>
<feature type="transmembrane region" description="Helical" evidence="7">
    <location>
        <begin position="154"/>
        <end position="177"/>
    </location>
</feature>
<feature type="transmembrane region" description="Helical" evidence="7">
    <location>
        <begin position="341"/>
        <end position="367"/>
    </location>
</feature>
<accession>A0A4Q7VCK9</accession>